<dbReference type="EMBL" id="BMNK01000001">
    <property type="protein sequence ID" value="GGP01507.1"/>
    <property type="molecule type" value="Genomic_DNA"/>
</dbReference>
<evidence type="ECO:0000256" key="1">
    <source>
        <dbReference type="SAM" id="MobiDB-lite"/>
    </source>
</evidence>
<comment type="caution">
    <text evidence="2">The sequence shown here is derived from an EMBL/GenBank/DDBJ whole genome shotgun (WGS) entry which is preliminary data.</text>
</comment>
<dbReference type="Proteomes" id="UP000660745">
    <property type="component" value="Unassembled WGS sequence"/>
</dbReference>
<name>A0A918A0Z6_9ACTN</name>
<dbReference type="AlphaFoldDB" id="A0A918A0Z6"/>
<reference evidence="2" key="2">
    <citation type="submission" date="2020-09" db="EMBL/GenBank/DDBJ databases">
        <authorList>
            <person name="Sun Q."/>
            <person name="Zhou Y."/>
        </authorList>
    </citation>
    <scope>NUCLEOTIDE SEQUENCE</scope>
    <source>
        <strain evidence="2">CGMCC 4.7430</strain>
    </source>
</reference>
<protein>
    <submittedName>
        <fullName evidence="2">Uncharacterized protein</fullName>
    </submittedName>
</protein>
<organism evidence="2 3">
    <name type="scientific">Nonomuraea glycinis</name>
    <dbReference type="NCBI Taxonomy" id="2047744"/>
    <lineage>
        <taxon>Bacteria</taxon>
        <taxon>Bacillati</taxon>
        <taxon>Actinomycetota</taxon>
        <taxon>Actinomycetes</taxon>
        <taxon>Streptosporangiales</taxon>
        <taxon>Streptosporangiaceae</taxon>
        <taxon>Nonomuraea</taxon>
    </lineage>
</organism>
<evidence type="ECO:0000313" key="2">
    <source>
        <dbReference type="EMBL" id="GGP01507.1"/>
    </source>
</evidence>
<reference evidence="2" key="1">
    <citation type="journal article" date="2014" name="Int. J. Syst. Evol. Microbiol.">
        <title>Complete genome sequence of Corynebacterium casei LMG S-19264T (=DSM 44701T), isolated from a smear-ripened cheese.</title>
        <authorList>
            <consortium name="US DOE Joint Genome Institute (JGI-PGF)"/>
            <person name="Walter F."/>
            <person name="Albersmeier A."/>
            <person name="Kalinowski J."/>
            <person name="Ruckert C."/>
        </authorList>
    </citation>
    <scope>NUCLEOTIDE SEQUENCE</scope>
    <source>
        <strain evidence="2">CGMCC 4.7430</strain>
    </source>
</reference>
<proteinExistence type="predicted"/>
<accession>A0A918A0Z6</accession>
<evidence type="ECO:0000313" key="3">
    <source>
        <dbReference type="Proteomes" id="UP000660745"/>
    </source>
</evidence>
<keyword evidence="3" id="KW-1185">Reference proteome</keyword>
<gene>
    <name evidence="2" type="ORF">GCM10012278_05020</name>
</gene>
<feature type="region of interest" description="Disordered" evidence="1">
    <location>
        <begin position="14"/>
        <end position="55"/>
    </location>
</feature>
<sequence>MVWAAFGTDRLRIGIGGPGGRDSGPLGVPPDRRQPRCRLRPGEFCRGPGGGPQRKSANCRYDHIHDDMVAAPRDPGVPVEQIEQMLVSDSRRDLS</sequence>